<reference evidence="2 3" key="2">
    <citation type="journal article" date="2012" name="BMC Genomics">
        <title>The genome of Pelobacter carbinolicus reveals surprising metabolic capabilities and physiological features.</title>
        <authorList>
            <person name="Aklujkar M."/>
            <person name="Haveman S.A."/>
            <person name="Didonato R.Jr."/>
            <person name="Chertkov O."/>
            <person name="Han C.S."/>
            <person name="Land M.L."/>
            <person name="Brown P."/>
            <person name="Lovley D.R."/>
        </authorList>
    </citation>
    <scope>NUCLEOTIDE SEQUENCE [LARGE SCALE GENOMIC DNA]</scope>
    <source>
        <strain evidence="3">DSM 2380 / NBRC 103641 / GraBd1</strain>
    </source>
</reference>
<dbReference type="KEGG" id="pca:Pcar_3403"/>
<dbReference type="STRING" id="338963.Pcar_3403"/>
<name>Q0C6C1_SYNC1</name>
<feature type="transmembrane region" description="Helical" evidence="1">
    <location>
        <begin position="6"/>
        <end position="28"/>
    </location>
</feature>
<keyword evidence="1" id="KW-0812">Transmembrane</keyword>
<organism evidence="2 3">
    <name type="scientific">Syntrophotalea carbinolica (strain DSM 2380 / NBRC 103641 / GraBd1)</name>
    <name type="common">Pelobacter carbinolicus</name>
    <dbReference type="NCBI Taxonomy" id="338963"/>
    <lineage>
        <taxon>Bacteria</taxon>
        <taxon>Pseudomonadati</taxon>
        <taxon>Thermodesulfobacteriota</taxon>
        <taxon>Desulfuromonadia</taxon>
        <taxon>Desulfuromonadales</taxon>
        <taxon>Syntrophotaleaceae</taxon>
        <taxon>Syntrophotalea</taxon>
    </lineage>
</organism>
<sequence>MSFEPAVVSAVTALVAVIVGPLVSIFVAKNQINASVVSANRQTWINRLRDELATLVGIVHHLPNAHANGSVSTNEAIAEYGRFAEKFQVIKLLINPNEADHQEIIRLIKIADKKLIESINKKQASASEFETVGQRIVDQSQIVLKREWERVKNGK</sequence>
<evidence type="ECO:0000256" key="1">
    <source>
        <dbReference type="SAM" id="Phobius"/>
    </source>
</evidence>
<dbReference type="OrthoDB" id="5919045at2"/>
<evidence type="ECO:0000313" key="2">
    <source>
        <dbReference type="EMBL" id="ABI82017.1"/>
    </source>
</evidence>
<dbReference type="Proteomes" id="UP000002534">
    <property type="component" value="Chromosome"/>
</dbReference>
<keyword evidence="3" id="KW-1185">Reference proteome</keyword>
<proteinExistence type="predicted"/>
<dbReference type="HOGENOM" id="CLU_1693810_0_0_7"/>
<gene>
    <name evidence="2" type="ordered locus">Pcar_3403</name>
</gene>
<accession>Q0C6C1</accession>
<keyword evidence="1" id="KW-0472">Membrane</keyword>
<keyword evidence="1" id="KW-1133">Transmembrane helix</keyword>
<dbReference type="RefSeq" id="WP_011342827.1">
    <property type="nucleotide sequence ID" value="NC_007498.2"/>
</dbReference>
<dbReference type="AlphaFoldDB" id="Q0C6C1"/>
<reference evidence="3" key="1">
    <citation type="submission" date="2005-10" db="EMBL/GenBank/DDBJ databases">
        <title>Complete sequence of Pelobacter carbinolicus DSM 2380.</title>
        <authorList>
            <person name="Copeland A."/>
            <person name="Lucas S."/>
            <person name="Lapidus A."/>
            <person name="Barry K."/>
            <person name="Detter J.C."/>
            <person name="Glavina T."/>
            <person name="Hammon N."/>
            <person name="Israni S."/>
            <person name="Pitluck S."/>
            <person name="Chertkov O."/>
            <person name="Schmutz J."/>
            <person name="Larimer F."/>
            <person name="Land M."/>
            <person name="Kyrpides N."/>
            <person name="Ivanova N."/>
            <person name="Richardson P."/>
        </authorList>
    </citation>
    <scope>NUCLEOTIDE SEQUENCE [LARGE SCALE GENOMIC DNA]</scope>
    <source>
        <strain evidence="3">DSM 2380 / NBRC 103641 / GraBd1</strain>
    </source>
</reference>
<protein>
    <submittedName>
        <fullName evidence="2">Uncharacterized protein</fullName>
    </submittedName>
</protein>
<dbReference type="EMBL" id="CP000142">
    <property type="protein sequence ID" value="ABI82017.1"/>
    <property type="molecule type" value="Genomic_DNA"/>
</dbReference>
<evidence type="ECO:0000313" key="3">
    <source>
        <dbReference type="Proteomes" id="UP000002534"/>
    </source>
</evidence>